<dbReference type="Proteomes" id="UP001221757">
    <property type="component" value="Unassembled WGS sequence"/>
</dbReference>
<gene>
    <name evidence="1" type="ORF">B0H17DRAFT_1145836</name>
</gene>
<proteinExistence type="predicted"/>
<sequence length="189" mass="20935">MRLLGDALCAFNIGSEVNVWATFHGVPRAQKIHSPRAAHVLIRNTVIGRSNYRGEQAKELVKSLKSMVPEAPGILKKFQPTFSEKAVINFVVFGGPMAAWWCHFLFLDPDWRAELTTYESFDKERTFALSHNSRVLPAESPRSVVGSCSVRPTVELEGYEGYASPPRSDSSKQNAGCAAYVSWCIGGRD</sequence>
<reference evidence="1" key="1">
    <citation type="submission" date="2023-03" db="EMBL/GenBank/DDBJ databases">
        <title>Massive genome expansion in bonnet fungi (Mycena s.s.) driven by repeated elements and novel gene families across ecological guilds.</title>
        <authorList>
            <consortium name="Lawrence Berkeley National Laboratory"/>
            <person name="Harder C.B."/>
            <person name="Miyauchi S."/>
            <person name="Viragh M."/>
            <person name="Kuo A."/>
            <person name="Thoen E."/>
            <person name="Andreopoulos B."/>
            <person name="Lu D."/>
            <person name="Skrede I."/>
            <person name="Drula E."/>
            <person name="Henrissat B."/>
            <person name="Morin E."/>
            <person name="Kohler A."/>
            <person name="Barry K."/>
            <person name="LaButti K."/>
            <person name="Morin E."/>
            <person name="Salamov A."/>
            <person name="Lipzen A."/>
            <person name="Mereny Z."/>
            <person name="Hegedus B."/>
            <person name="Baldrian P."/>
            <person name="Stursova M."/>
            <person name="Weitz H."/>
            <person name="Taylor A."/>
            <person name="Grigoriev I.V."/>
            <person name="Nagy L.G."/>
            <person name="Martin F."/>
            <person name="Kauserud H."/>
        </authorList>
    </citation>
    <scope>NUCLEOTIDE SEQUENCE</scope>
    <source>
        <strain evidence="1">CBHHK067</strain>
    </source>
</reference>
<dbReference type="EMBL" id="JARKIE010000287">
    <property type="protein sequence ID" value="KAJ7657598.1"/>
    <property type="molecule type" value="Genomic_DNA"/>
</dbReference>
<name>A0AAD7CQ27_MYCRO</name>
<evidence type="ECO:0000313" key="1">
    <source>
        <dbReference type="EMBL" id="KAJ7657598.1"/>
    </source>
</evidence>
<organism evidence="1 2">
    <name type="scientific">Mycena rosella</name>
    <name type="common">Pink bonnet</name>
    <name type="synonym">Agaricus rosellus</name>
    <dbReference type="NCBI Taxonomy" id="1033263"/>
    <lineage>
        <taxon>Eukaryota</taxon>
        <taxon>Fungi</taxon>
        <taxon>Dikarya</taxon>
        <taxon>Basidiomycota</taxon>
        <taxon>Agaricomycotina</taxon>
        <taxon>Agaricomycetes</taxon>
        <taxon>Agaricomycetidae</taxon>
        <taxon>Agaricales</taxon>
        <taxon>Marasmiineae</taxon>
        <taxon>Mycenaceae</taxon>
        <taxon>Mycena</taxon>
    </lineage>
</organism>
<dbReference type="AlphaFoldDB" id="A0AAD7CQ27"/>
<keyword evidence="2" id="KW-1185">Reference proteome</keyword>
<comment type="caution">
    <text evidence="1">The sequence shown here is derived from an EMBL/GenBank/DDBJ whole genome shotgun (WGS) entry which is preliminary data.</text>
</comment>
<evidence type="ECO:0000313" key="2">
    <source>
        <dbReference type="Proteomes" id="UP001221757"/>
    </source>
</evidence>
<protein>
    <submittedName>
        <fullName evidence="1">Uncharacterized protein</fullName>
    </submittedName>
</protein>
<accession>A0AAD7CQ27</accession>